<keyword evidence="3" id="KW-1185">Reference proteome</keyword>
<dbReference type="InterPro" id="IPR029044">
    <property type="entry name" value="Nucleotide-diphossugar_trans"/>
</dbReference>
<dbReference type="Gene3D" id="3.90.550.10">
    <property type="entry name" value="Spore Coat Polysaccharide Biosynthesis Protein SpsA, Chain A"/>
    <property type="match status" value="1"/>
</dbReference>
<keyword evidence="2" id="KW-0808">Transferase</keyword>
<proteinExistence type="predicted"/>
<gene>
    <name evidence="2" type="ORF">SAMN04488067_10329</name>
</gene>
<dbReference type="InterPro" id="IPR001173">
    <property type="entry name" value="Glyco_trans_2-like"/>
</dbReference>
<dbReference type="Pfam" id="PF00535">
    <property type="entry name" value="Glycos_transf_2"/>
    <property type="match status" value="1"/>
</dbReference>
<dbReference type="OrthoDB" id="46222at2157"/>
<sequence>MTSLAVDPTTRSTKGRVLLSVVIIAENEEDRIRECIESVFAACRGVAAYEVILVDSASTDRTVERASEYPITILRIPEEHAISCGAGRYVGDQVASGELVCHVDGDMTLTETWLPRAIEYLDEHADAAAVEGCLDQSTQTEIREVNKVGGVMLYDARALAEVGGFDPYLLGYEDVDVGFQLKSAGYRLVRLPEVSAQHHDEGGTIVEPIRRWRQGYAVAPGQAIRKRAGSPSVLRLLIGRQRYKLGLLAWLLAGIAAAPSRLRRRGWLLLSVAAFAAVAARLGVADAVNFVAAKAIGLLGIAVGLGRPTRDPETYPVASVEVVAPGETFHGEP</sequence>
<dbReference type="Proteomes" id="UP000324020">
    <property type="component" value="Unassembled WGS sequence"/>
</dbReference>
<dbReference type="RefSeq" id="WP_149797904.1">
    <property type="nucleotide sequence ID" value="NZ_FNBO01000003.1"/>
</dbReference>
<reference evidence="2 3" key="1">
    <citation type="submission" date="2016-10" db="EMBL/GenBank/DDBJ databases">
        <authorList>
            <person name="Varghese N."/>
            <person name="Submissions S."/>
        </authorList>
    </citation>
    <scope>NUCLEOTIDE SEQUENCE [LARGE SCALE GENOMIC DNA]</scope>
    <source>
        <strain evidence="2 3">CGMCC 1.3527</strain>
    </source>
</reference>
<dbReference type="PANTHER" id="PTHR43685:SF2">
    <property type="entry name" value="GLYCOSYLTRANSFERASE 2-LIKE DOMAIN-CONTAINING PROTEIN"/>
    <property type="match status" value="1"/>
</dbReference>
<accession>A0A1G7JNJ0</accession>
<organism evidence="2 3">
    <name type="scientific">Halorubrum xinjiangense</name>
    <dbReference type="NCBI Taxonomy" id="261291"/>
    <lineage>
        <taxon>Archaea</taxon>
        <taxon>Methanobacteriati</taxon>
        <taxon>Methanobacteriota</taxon>
        <taxon>Stenosarchaea group</taxon>
        <taxon>Halobacteria</taxon>
        <taxon>Halobacteriales</taxon>
        <taxon>Haloferacaceae</taxon>
        <taxon>Halorubrum</taxon>
    </lineage>
</organism>
<evidence type="ECO:0000259" key="1">
    <source>
        <dbReference type="Pfam" id="PF00535"/>
    </source>
</evidence>
<name>A0A1G7JNJ0_9EURY</name>
<dbReference type="AlphaFoldDB" id="A0A1G7JNJ0"/>
<dbReference type="GO" id="GO:0016740">
    <property type="term" value="F:transferase activity"/>
    <property type="evidence" value="ECO:0007669"/>
    <property type="project" value="UniProtKB-KW"/>
</dbReference>
<feature type="domain" description="Glycosyltransferase 2-like" evidence="1">
    <location>
        <begin position="20"/>
        <end position="129"/>
    </location>
</feature>
<dbReference type="InterPro" id="IPR050834">
    <property type="entry name" value="Glycosyltransf_2"/>
</dbReference>
<dbReference type="SUPFAM" id="SSF53448">
    <property type="entry name" value="Nucleotide-diphospho-sugar transferases"/>
    <property type="match status" value="1"/>
</dbReference>
<dbReference type="PANTHER" id="PTHR43685">
    <property type="entry name" value="GLYCOSYLTRANSFERASE"/>
    <property type="match status" value="1"/>
</dbReference>
<evidence type="ECO:0000313" key="3">
    <source>
        <dbReference type="Proteomes" id="UP000324020"/>
    </source>
</evidence>
<protein>
    <submittedName>
        <fullName evidence="2">Glycosyltransferase, catalytic subunit of cellulose synthase and poly-beta-1,6-N-acetylglucosamine synthase</fullName>
    </submittedName>
</protein>
<evidence type="ECO:0000313" key="2">
    <source>
        <dbReference type="EMBL" id="SDF26512.1"/>
    </source>
</evidence>
<dbReference type="EMBL" id="FNBO01000003">
    <property type="protein sequence ID" value="SDF26512.1"/>
    <property type="molecule type" value="Genomic_DNA"/>
</dbReference>